<dbReference type="EMBL" id="BARV01000017">
    <property type="protein sequence ID" value="GAH91659.1"/>
    <property type="molecule type" value="Genomic_DNA"/>
</dbReference>
<evidence type="ECO:0000313" key="4">
    <source>
        <dbReference type="EMBL" id="GAI35211.1"/>
    </source>
</evidence>
<evidence type="ECO:0000313" key="2">
    <source>
        <dbReference type="EMBL" id="GAH91644.1"/>
    </source>
</evidence>
<dbReference type="EMBL" id="BARV01029898">
    <property type="protein sequence ID" value="GAI35211.1"/>
    <property type="molecule type" value="Genomic_DNA"/>
</dbReference>
<organism evidence="3">
    <name type="scientific">marine sediment metagenome</name>
    <dbReference type="NCBI Taxonomy" id="412755"/>
    <lineage>
        <taxon>unclassified sequences</taxon>
        <taxon>metagenomes</taxon>
        <taxon>ecological metagenomes</taxon>
    </lineage>
</organism>
<gene>
    <name evidence="1" type="ORF">S06H3_00034</name>
    <name evidence="2" type="ORF">S06H3_00110</name>
    <name evidence="3" type="ORF">S06H3_00115</name>
    <name evidence="4" type="ORF">S06H3_47585</name>
</gene>
<name>X1KND3_9ZZZZ</name>
<dbReference type="EMBL" id="BARV01000017">
    <property type="protein sequence ID" value="GAH91644.1"/>
    <property type="molecule type" value="Genomic_DNA"/>
</dbReference>
<evidence type="ECO:0000313" key="3">
    <source>
        <dbReference type="EMBL" id="GAH91659.1"/>
    </source>
</evidence>
<proteinExistence type="predicted"/>
<accession>X1KND3</accession>
<sequence>MGKSMDNLWKTMTNFLKKFLKKEKKDPIGLKKALDLGLISKEEFLRFTIIKKGVCLEKAKTELKNFLKDQKK</sequence>
<reference evidence="3" key="1">
    <citation type="journal article" date="2014" name="Front. Microbiol.">
        <title>High frequency of phylogenetically diverse reductive dehalogenase-homologous genes in deep subseafloor sedimentary metagenomes.</title>
        <authorList>
            <person name="Kawai M."/>
            <person name="Futagami T."/>
            <person name="Toyoda A."/>
            <person name="Takaki Y."/>
            <person name="Nishi S."/>
            <person name="Hori S."/>
            <person name="Arai W."/>
            <person name="Tsubouchi T."/>
            <person name="Morono Y."/>
            <person name="Uchiyama I."/>
            <person name="Ito T."/>
            <person name="Fujiyama A."/>
            <person name="Inagaki F."/>
            <person name="Takami H."/>
        </authorList>
    </citation>
    <scope>NUCLEOTIDE SEQUENCE</scope>
    <source>
        <strain evidence="3">Expedition CK06-06</strain>
    </source>
</reference>
<dbReference type="AlphaFoldDB" id="X1KND3"/>
<dbReference type="EMBL" id="BARV01000005">
    <property type="protein sequence ID" value="GAH91399.1"/>
    <property type="molecule type" value="Genomic_DNA"/>
</dbReference>
<protein>
    <submittedName>
        <fullName evidence="3">Uncharacterized protein</fullName>
    </submittedName>
</protein>
<comment type="caution">
    <text evidence="3">The sequence shown here is derived from an EMBL/GenBank/DDBJ whole genome shotgun (WGS) entry which is preliminary data.</text>
</comment>
<evidence type="ECO:0000313" key="1">
    <source>
        <dbReference type="EMBL" id="GAH91399.1"/>
    </source>
</evidence>